<dbReference type="Proteomes" id="UP001301769">
    <property type="component" value="Unassembled WGS sequence"/>
</dbReference>
<name>A0AAN6XS65_9PEZI</name>
<dbReference type="AlphaFoldDB" id="A0AAN6XS65"/>
<evidence type="ECO:0000313" key="2">
    <source>
        <dbReference type="Proteomes" id="UP001301769"/>
    </source>
</evidence>
<evidence type="ECO:0000313" key="1">
    <source>
        <dbReference type="EMBL" id="KAK4205909.1"/>
    </source>
</evidence>
<protein>
    <submittedName>
        <fullName evidence="1">Uncharacterized protein</fullName>
    </submittedName>
</protein>
<sequence length="225" mass="24955">MALEDVERCSFGALFEIETSTPCCLSITSRERFDNAVADEKGLGHFDIPVQGNVGDFAQVDERVVSWLQVISSKFPRCSFEVVVDTSLPLDFPEILRIPVSINIYGLVRDGKAVGNTLSDMLLFLQHPQWLAPGHSYDNPQYLGKVKQEDMGPNPFIFGRQVMFLVIENFAGREAGRLRQLVQTSFESEGPSGELKSRHRGALNLATALTKGRIDLTAFEMCVGV</sequence>
<accession>A0AAN6XS65</accession>
<keyword evidence="2" id="KW-1185">Reference proteome</keyword>
<gene>
    <name evidence="1" type="ORF">QBC37DRAFT_463197</name>
</gene>
<reference evidence="1" key="2">
    <citation type="submission" date="2023-05" db="EMBL/GenBank/DDBJ databases">
        <authorList>
            <consortium name="Lawrence Berkeley National Laboratory"/>
            <person name="Steindorff A."/>
            <person name="Hensen N."/>
            <person name="Bonometti L."/>
            <person name="Westerberg I."/>
            <person name="Brannstrom I.O."/>
            <person name="Guillou S."/>
            <person name="Cros-Aarteil S."/>
            <person name="Calhoun S."/>
            <person name="Haridas S."/>
            <person name="Kuo A."/>
            <person name="Mondo S."/>
            <person name="Pangilinan J."/>
            <person name="Riley R."/>
            <person name="Labutti K."/>
            <person name="Andreopoulos B."/>
            <person name="Lipzen A."/>
            <person name="Chen C."/>
            <person name="Yanf M."/>
            <person name="Daum C."/>
            <person name="Ng V."/>
            <person name="Clum A."/>
            <person name="Ohm R."/>
            <person name="Martin F."/>
            <person name="Silar P."/>
            <person name="Natvig D."/>
            <person name="Lalanne C."/>
            <person name="Gautier V."/>
            <person name="Ament-Velasquez S.L."/>
            <person name="Kruys A."/>
            <person name="Hutchinson M.I."/>
            <person name="Powell A.J."/>
            <person name="Barry K."/>
            <person name="Miller A.N."/>
            <person name="Grigoriev I.V."/>
            <person name="Debuchy R."/>
            <person name="Gladieux P."/>
            <person name="Thoren M.H."/>
            <person name="Johannesson H."/>
        </authorList>
    </citation>
    <scope>NUCLEOTIDE SEQUENCE</scope>
    <source>
        <strain evidence="1">PSN293</strain>
    </source>
</reference>
<organism evidence="1 2">
    <name type="scientific">Rhypophila decipiens</name>
    <dbReference type="NCBI Taxonomy" id="261697"/>
    <lineage>
        <taxon>Eukaryota</taxon>
        <taxon>Fungi</taxon>
        <taxon>Dikarya</taxon>
        <taxon>Ascomycota</taxon>
        <taxon>Pezizomycotina</taxon>
        <taxon>Sordariomycetes</taxon>
        <taxon>Sordariomycetidae</taxon>
        <taxon>Sordariales</taxon>
        <taxon>Naviculisporaceae</taxon>
        <taxon>Rhypophila</taxon>
    </lineage>
</organism>
<reference evidence="1" key="1">
    <citation type="journal article" date="2023" name="Mol. Phylogenet. Evol.">
        <title>Genome-scale phylogeny and comparative genomics of the fungal order Sordariales.</title>
        <authorList>
            <person name="Hensen N."/>
            <person name="Bonometti L."/>
            <person name="Westerberg I."/>
            <person name="Brannstrom I.O."/>
            <person name="Guillou S."/>
            <person name="Cros-Aarteil S."/>
            <person name="Calhoun S."/>
            <person name="Haridas S."/>
            <person name="Kuo A."/>
            <person name="Mondo S."/>
            <person name="Pangilinan J."/>
            <person name="Riley R."/>
            <person name="LaButti K."/>
            <person name="Andreopoulos B."/>
            <person name="Lipzen A."/>
            <person name="Chen C."/>
            <person name="Yan M."/>
            <person name="Daum C."/>
            <person name="Ng V."/>
            <person name="Clum A."/>
            <person name="Steindorff A."/>
            <person name="Ohm R.A."/>
            <person name="Martin F."/>
            <person name="Silar P."/>
            <person name="Natvig D.O."/>
            <person name="Lalanne C."/>
            <person name="Gautier V."/>
            <person name="Ament-Velasquez S.L."/>
            <person name="Kruys A."/>
            <person name="Hutchinson M.I."/>
            <person name="Powell A.J."/>
            <person name="Barry K."/>
            <person name="Miller A.N."/>
            <person name="Grigoriev I.V."/>
            <person name="Debuchy R."/>
            <person name="Gladieux P."/>
            <person name="Hiltunen Thoren M."/>
            <person name="Johannesson H."/>
        </authorList>
    </citation>
    <scope>NUCLEOTIDE SEQUENCE</scope>
    <source>
        <strain evidence="1">PSN293</strain>
    </source>
</reference>
<comment type="caution">
    <text evidence="1">The sequence shown here is derived from an EMBL/GenBank/DDBJ whole genome shotgun (WGS) entry which is preliminary data.</text>
</comment>
<proteinExistence type="predicted"/>
<dbReference type="EMBL" id="MU858643">
    <property type="protein sequence ID" value="KAK4205909.1"/>
    <property type="molecule type" value="Genomic_DNA"/>
</dbReference>